<keyword evidence="7 12" id="KW-0863">Zinc-finger</keyword>
<dbReference type="Pfam" id="PF08275">
    <property type="entry name" value="DNAG_N"/>
    <property type="match status" value="1"/>
</dbReference>
<keyword evidence="8 12" id="KW-0862">Zinc</keyword>
<dbReference type="InterPro" id="IPR030846">
    <property type="entry name" value="DnaG_bac"/>
</dbReference>
<dbReference type="InterPro" id="IPR036977">
    <property type="entry name" value="DNA_primase_Znf_CHC2"/>
</dbReference>
<keyword evidence="5 12" id="KW-0235">DNA replication</keyword>
<dbReference type="GO" id="GO:0003677">
    <property type="term" value="F:DNA binding"/>
    <property type="evidence" value="ECO:0007669"/>
    <property type="project" value="UniProtKB-KW"/>
</dbReference>
<keyword evidence="11 12" id="KW-0804">Transcription</keyword>
<protein>
    <recommendedName>
        <fullName evidence="12 13">DNA primase</fullName>
        <ecNumber evidence="12">2.7.7.101</ecNumber>
    </recommendedName>
</protein>
<dbReference type="Pfam" id="PF13155">
    <property type="entry name" value="Toprim_2"/>
    <property type="match status" value="1"/>
</dbReference>
<dbReference type="InterPro" id="IPR037068">
    <property type="entry name" value="DNA_primase_core_N_sf"/>
</dbReference>
<dbReference type="GO" id="GO:0003899">
    <property type="term" value="F:DNA-directed RNA polymerase activity"/>
    <property type="evidence" value="ECO:0007669"/>
    <property type="project" value="UniProtKB-UniRule"/>
</dbReference>
<comment type="catalytic activity">
    <reaction evidence="12">
        <text>ssDNA + n NTP = ssDNA/pppN(pN)n-1 hybrid + (n-1) diphosphate.</text>
        <dbReference type="EC" id="2.7.7.101"/>
    </reaction>
</comment>
<dbReference type="SUPFAM" id="SSF57783">
    <property type="entry name" value="Zinc beta-ribbon"/>
    <property type="match status" value="1"/>
</dbReference>
<evidence type="ECO:0000256" key="7">
    <source>
        <dbReference type="ARBA" id="ARBA00022771"/>
    </source>
</evidence>
<dbReference type="Gene3D" id="3.90.580.10">
    <property type="entry name" value="Zinc finger, CHC2-type domain"/>
    <property type="match status" value="1"/>
</dbReference>
<dbReference type="GO" id="GO:1990077">
    <property type="term" value="C:primosome complex"/>
    <property type="evidence" value="ECO:0007669"/>
    <property type="project" value="UniProtKB-KW"/>
</dbReference>
<dbReference type="Gene3D" id="1.10.860.10">
    <property type="entry name" value="DNAb Helicase, Chain A"/>
    <property type="match status" value="1"/>
</dbReference>
<dbReference type="NCBIfam" id="TIGR01391">
    <property type="entry name" value="dnaG"/>
    <property type="match status" value="1"/>
</dbReference>
<sequence>MVRIPEETINQIRSQADIVDVIGQYLDLNKSGANYFAHCPFHEDSTPSFSVNRDKQIYKCFSCKRGGSVFSFIQEKEGLSFPESVLKVADLANVDLDPALKEAVQGQPDKADSPYRDLYTIHDQAKDYYQYILLKAQVGEVAYDYLQNRGISREVMEEFELGYSPSQRESLHLYLQSQDQADLTDDLLEETGLFSKREVESDSFKDRFAKRIIFPLKNLQGQTVGFSGRYFQDEPNQDFHHAKYLNSPETKIFNKRRTLFNYHQAKAYIRRAKEVVLFEGYMDVIAAWQAGVKNGLASMGTSLTADQVQTMQRIADTLVLAFDGDEAGLESSKKILDDLSLTSKLQIEVVIFPKKMDPDEYIRENGPEAFQNLIQHGRMTVYQFLKEYFKKSYNLDNDSDRLKFIQTMTNKIGKLASPLEREVYAKDLAEEFNLSYDTIISQVQSEATLNQQEALKKDRHKEFSQARVEVKAPSSQKTKIDRAQEKLLNRLFYYPQVQEIIDAYNPDFEFKTEVHQRIYLLFLEYSQENDSIDSFIDFVKDKETKEVISDIMWTSIEVEPSDEEILDYLDYIDQTYPLEQKRQDCLEEVKAAKQSGNKKRELELTNQLIEINRMLKQ</sequence>
<dbReference type="Gene3D" id="3.40.1360.10">
    <property type="match status" value="1"/>
</dbReference>
<dbReference type="STRING" id="883081.HMPREF9698_00377"/>
<keyword evidence="10 12" id="KW-0238">DNA-binding</keyword>
<keyword evidence="6 12" id="KW-0479">Metal-binding</keyword>
<dbReference type="RefSeq" id="WP_003776788.1">
    <property type="nucleotide sequence ID" value="NZ_JH992957.1"/>
</dbReference>
<dbReference type="InterPro" id="IPR016136">
    <property type="entry name" value="DNA_helicase_N/primase_C"/>
</dbReference>
<feature type="zinc finger region" description="CHC2-type" evidence="12 14">
    <location>
        <begin position="39"/>
        <end position="63"/>
    </location>
</feature>
<dbReference type="Gene3D" id="3.90.980.10">
    <property type="entry name" value="DNA primase, catalytic core, N-terminal domain"/>
    <property type="match status" value="1"/>
</dbReference>
<keyword evidence="2 12" id="KW-0639">Primosome</keyword>
<dbReference type="InterPro" id="IPR006295">
    <property type="entry name" value="DNA_primase_DnaG"/>
</dbReference>
<dbReference type="EMBL" id="AGXA01000005">
    <property type="protein sequence ID" value="EKU94065.1"/>
    <property type="molecule type" value="Genomic_DNA"/>
</dbReference>
<dbReference type="AlphaFoldDB" id="K9EXU1"/>
<gene>
    <name evidence="12" type="primary">dnaG</name>
    <name evidence="16" type="ORF">HMPREF9698_00377</name>
</gene>
<dbReference type="InterPro" id="IPR006171">
    <property type="entry name" value="TOPRIM_dom"/>
</dbReference>
<comment type="caution">
    <text evidence="16">The sequence shown here is derived from an EMBL/GenBank/DDBJ whole genome shotgun (WGS) entry which is preliminary data.</text>
</comment>
<dbReference type="CDD" id="cd03364">
    <property type="entry name" value="TOPRIM_DnaG_primases"/>
    <property type="match status" value="1"/>
</dbReference>
<dbReference type="InterPro" id="IPR034151">
    <property type="entry name" value="TOPRIM_DnaG_bac"/>
</dbReference>
<dbReference type="FunFam" id="3.90.580.10:FF:000001">
    <property type="entry name" value="DNA primase"/>
    <property type="match status" value="1"/>
</dbReference>
<dbReference type="HOGENOM" id="CLU_013501_3_3_9"/>
<dbReference type="Proteomes" id="UP000009875">
    <property type="component" value="Unassembled WGS sequence"/>
</dbReference>
<feature type="domain" description="Toprim" evidence="15">
    <location>
        <begin position="273"/>
        <end position="355"/>
    </location>
</feature>
<dbReference type="InterPro" id="IPR013264">
    <property type="entry name" value="DNAG_N"/>
</dbReference>
<dbReference type="PATRIC" id="fig|883081.3.peg.379"/>
<evidence type="ECO:0000313" key="17">
    <source>
        <dbReference type="Proteomes" id="UP000009875"/>
    </source>
</evidence>
<organism evidence="16 17">
    <name type="scientific">Alloiococcus otitis ATCC 51267</name>
    <dbReference type="NCBI Taxonomy" id="883081"/>
    <lineage>
        <taxon>Bacteria</taxon>
        <taxon>Bacillati</taxon>
        <taxon>Bacillota</taxon>
        <taxon>Bacilli</taxon>
        <taxon>Lactobacillales</taxon>
        <taxon>Carnobacteriaceae</taxon>
        <taxon>Alloiococcus</taxon>
    </lineage>
</organism>
<comment type="cofactor">
    <cofactor evidence="12 13 14">
        <name>Zn(2+)</name>
        <dbReference type="ChEBI" id="CHEBI:29105"/>
    </cofactor>
    <text evidence="12 13 14">Binds 1 zinc ion per monomer.</text>
</comment>
<evidence type="ECO:0000259" key="15">
    <source>
        <dbReference type="PROSITE" id="PS50880"/>
    </source>
</evidence>
<dbReference type="Pfam" id="PF10410">
    <property type="entry name" value="DnaB_bind"/>
    <property type="match status" value="1"/>
</dbReference>
<evidence type="ECO:0000256" key="12">
    <source>
        <dbReference type="HAMAP-Rule" id="MF_00974"/>
    </source>
</evidence>
<evidence type="ECO:0000256" key="14">
    <source>
        <dbReference type="PIRSR" id="PIRSR002811-1"/>
    </source>
</evidence>
<keyword evidence="1 12" id="KW-0240">DNA-directed RNA polymerase</keyword>
<name>K9EXU1_9LACT</name>
<dbReference type="PIRSF" id="PIRSF002811">
    <property type="entry name" value="DnaG"/>
    <property type="match status" value="1"/>
</dbReference>
<evidence type="ECO:0000256" key="3">
    <source>
        <dbReference type="ARBA" id="ARBA00022679"/>
    </source>
</evidence>
<comment type="domain">
    <text evidence="12">Contains an N-terminal zinc-binding domain, a central core domain that contains the primase activity, and a C-terminal DnaB-binding domain.</text>
</comment>
<evidence type="ECO:0000256" key="1">
    <source>
        <dbReference type="ARBA" id="ARBA00022478"/>
    </source>
</evidence>
<evidence type="ECO:0000256" key="13">
    <source>
        <dbReference type="PIRNR" id="PIRNR002811"/>
    </source>
</evidence>
<dbReference type="InterPro" id="IPR050219">
    <property type="entry name" value="DnaG_primase"/>
</dbReference>
<evidence type="ECO:0000256" key="6">
    <source>
        <dbReference type="ARBA" id="ARBA00022723"/>
    </source>
</evidence>
<dbReference type="EC" id="2.7.7.101" evidence="12"/>
<comment type="function">
    <text evidence="12 13">RNA polymerase that catalyzes the synthesis of short RNA molecules used as primers for DNA polymerase during DNA replication.</text>
</comment>
<dbReference type="GO" id="GO:0006269">
    <property type="term" value="P:DNA replication, synthesis of primer"/>
    <property type="evidence" value="ECO:0007669"/>
    <property type="project" value="UniProtKB-UniRule"/>
</dbReference>
<evidence type="ECO:0000256" key="10">
    <source>
        <dbReference type="ARBA" id="ARBA00023125"/>
    </source>
</evidence>
<keyword evidence="3 12" id="KW-0808">Transferase</keyword>
<dbReference type="OrthoDB" id="9803773at2"/>
<dbReference type="PANTHER" id="PTHR30313">
    <property type="entry name" value="DNA PRIMASE"/>
    <property type="match status" value="1"/>
</dbReference>
<reference evidence="16 17" key="1">
    <citation type="submission" date="2012-09" db="EMBL/GenBank/DDBJ databases">
        <title>The Genome Sequence of Alloiococcus otitis ATCC 51267.</title>
        <authorList>
            <consortium name="The Broad Institute Genome Sequencing Platform"/>
            <person name="Earl A."/>
            <person name="Ward D."/>
            <person name="Feldgarden M."/>
            <person name="Gevers D."/>
            <person name="Huys G."/>
            <person name="Walker B."/>
            <person name="Young S.K."/>
            <person name="Zeng Q."/>
            <person name="Gargeya S."/>
            <person name="Fitzgerald M."/>
            <person name="Haas B."/>
            <person name="Abouelleil A."/>
            <person name="Alvarado L."/>
            <person name="Arachchi H.M."/>
            <person name="Berlin A.M."/>
            <person name="Chapman S.B."/>
            <person name="Goldberg J."/>
            <person name="Griggs A."/>
            <person name="Gujja S."/>
            <person name="Hansen M."/>
            <person name="Howarth C."/>
            <person name="Imamovic A."/>
            <person name="Larimer J."/>
            <person name="McCowen C."/>
            <person name="Montmayeur A."/>
            <person name="Murphy C."/>
            <person name="Neiman D."/>
            <person name="Pearson M."/>
            <person name="Priest M."/>
            <person name="Roberts A."/>
            <person name="Saif S."/>
            <person name="Shea T."/>
            <person name="Sisk P."/>
            <person name="Sykes S."/>
            <person name="Wortman J."/>
            <person name="Nusbaum C."/>
            <person name="Birren B."/>
        </authorList>
    </citation>
    <scope>NUCLEOTIDE SEQUENCE [LARGE SCALE GENOMIC DNA]</scope>
    <source>
        <strain evidence="16 17">ATCC 51267</strain>
    </source>
</reference>
<dbReference type="GO" id="GO:0005737">
    <property type="term" value="C:cytoplasm"/>
    <property type="evidence" value="ECO:0007669"/>
    <property type="project" value="TreeGrafter"/>
</dbReference>
<comment type="subunit">
    <text evidence="12">Monomer. Interacts with DnaB.</text>
</comment>
<dbReference type="eggNOG" id="COG0358">
    <property type="taxonomic scope" value="Bacteria"/>
</dbReference>
<dbReference type="InterPro" id="IPR019475">
    <property type="entry name" value="DNA_primase_DnaB-bd"/>
</dbReference>
<dbReference type="GO" id="GO:0008270">
    <property type="term" value="F:zinc ion binding"/>
    <property type="evidence" value="ECO:0007669"/>
    <property type="project" value="UniProtKB-UniRule"/>
</dbReference>
<dbReference type="SUPFAM" id="SSF56731">
    <property type="entry name" value="DNA primase core"/>
    <property type="match status" value="1"/>
</dbReference>
<dbReference type="InterPro" id="IPR002694">
    <property type="entry name" value="Znf_CHC2"/>
</dbReference>
<comment type="similarity">
    <text evidence="12 13">Belongs to the DnaG primase family.</text>
</comment>
<evidence type="ECO:0000256" key="11">
    <source>
        <dbReference type="ARBA" id="ARBA00023163"/>
    </source>
</evidence>
<dbReference type="PROSITE" id="PS50880">
    <property type="entry name" value="TOPRIM"/>
    <property type="match status" value="1"/>
</dbReference>
<keyword evidence="4 12" id="KW-0548">Nucleotidyltransferase</keyword>
<evidence type="ECO:0000256" key="8">
    <source>
        <dbReference type="ARBA" id="ARBA00022833"/>
    </source>
</evidence>
<dbReference type="PANTHER" id="PTHR30313:SF2">
    <property type="entry name" value="DNA PRIMASE"/>
    <property type="match status" value="1"/>
</dbReference>
<keyword evidence="17" id="KW-1185">Reference proteome</keyword>
<evidence type="ECO:0000313" key="16">
    <source>
        <dbReference type="EMBL" id="EKU94065.1"/>
    </source>
</evidence>
<dbReference type="Pfam" id="PF01807">
    <property type="entry name" value="Zn_ribbon_DnaG"/>
    <property type="match status" value="1"/>
</dbReference>
<keyword evidence="9" id="KW-0460">Magnesium</keyword>
<dbReference type="SMART" id="SM00493">
    <property type="entry name" value="TOPRIM"/>
    <property type="match status" value="1"/>
</dbReference>
<evidence type="ECO:0000256" key="9">
    <source>
        <dbReference type="ARBA" id="ARBA00022842"/>
    </source>
</evidence>
<evidence type="ECO:0000256" key="2">
    <source>
        <dbReference type="ARBA" id="ARBA00022515"/>
    </source>
</evidence>
<dbReference type="HAMAP" id="MF_00974">
    <property type="entry name" value="DNA_primase_DnaG"/>
    <property type="match status" value="1"/>
</dbReference>
<proteinExistence type="inferred from homology"/>
<accession>K9EXU1</accession>
<dbReference type="SMART" id="SM00400">
    <property type="entry name" value="ZnF_CHCC"/>
    <property type="match status" value="1"/>
</dbReference>
<evidence type="ECO:0000256" key="4">
    <source>
        <dbReference type="ARBA" id="ARBA00022695"/>
    </source>
</evidence>
<dbReference type="GO" id="GO:0000428">
    <property type="term" value="C:DNA-directed RNA polymerase complex"/>
    <property type="evidence" value="ECO:0007669"/>
    <property type="project" value="UniProtKB-KW"/>
</dbReference>
<evidence type="ECO:0000256" key="5">
    <source>
        <dbReference type="ARBA" id="ARBA00022705"/>
    </source>
</evidence>